<gene>
    <name evidence="2" type="ORF">FWK35_00008993</name>
</gene>
<dbReference type="Proteomes" id="UP000478052">
    <property type="component" value="Unassembled WGS sequence"/>
</dbReference>
<feature type="transmembrane region" description="Helical" evidence="1">
    <location>
        <begin position="6"/>
        <end position="36"/>
    </location>
</feature>
<accession>A0A6G0YXL8</accession>
<proteinExistence type="predicted"/>
<sequence length="369" mass="42429">MVEANILLIVGIITLWLVCLITNTIYCITGMSLNVYEETHKHTLKRSVPMLNMYVKYSLGTLRSHFIKTLFYKGNIILAHVPQLFIFALYINSERSDECIDFTMLSVFFFLCLCTRETVEIMLQCQTLGVVSDSKMNLVGALGKLFFEFPNTPGKTKKKIKEKREFLRKINSERSEECIDFTMIITSRNNTPISNYGGGFRCKSQKLTFSDSFQKNREKQKKNDGKTGIFTQNQFSTKSIFFMVVIQKLITTTEIFDFFAKQSIRYGYSSQGVSGGDRVTRSPLDTAYIRVIGVPYELCLLLLKNQKPFKAWISKQSSFSMRYMNDSKQCISMYNMGWATGGPHLTHESFLSSPSYISKLHYTILIYIL</sequence>
<evidence type="ECO:0000313" key="2">
    <source>
        <dbReference type="EMBL" id="KAF0762890.1"/>
    </source>
</evidence>
<keyword evidence="1" id="KW-0812">Transmembrane</keyword>
<keyword evidence="3" id="KW-1185">Reference proteome</keyword>
<comment type="caution">
    <text evidence="2">The sequence shown here is derived from an EMBL/GenBank/DDBJ whole genome shotgun (WGS) entry which is preliminary data.</text>
</comment>
<organism evidence="2 3">
    <name type="scientific">Aphis craccivora</name>
    <name type="common">Cowpea aphid</name>
    <dbReference type="NCBI Taxonomy" id="307492"/>
    <lineage>
        <taxon>Eukaryota</taxon>
        <taxon>Metazoa</taxon>
        <taxon>Ecdysozoa</taxon>
        <taxon>Arthropoda</taxon>
        <taxon>Hexapoda</taxon>
        <taxon>Insecta</taxon>
        <taxon>Pterygota</taxon>
        <taxon>Neoptera</taxon>
        <taxon>Paraneoptera</taxon>
        <taxon>Hemiptera</taxon>
        <taxon>Sternorrhyncha</taxon>
        <taxon>Aphidomorpha</taxon>
        <taxon>Aphidoidea</taxon>
        <taxon>Aphididae</taxon>
        <taxon>Aphidini</taxon>
        <taxon>Aphis</taxon>
        <taxon>Aphis</taxon>
    </lineage>
</organism>
<dbReference type="EMBL" id="VUJU01002015">
    <property type="protein sequence ID" value="KAF0762890.1"/>
    <property type="molecule type" value="Genomic_DNA"/>
</dbReference>
<evidence type="ECO:0000256" key="1">
    <source>
        <dbReference type="SAM" id="Phobius"/>
    </source>
</evidence>
<evidence type="ECO:0000313" key="3">
    <source>
        <dbReference type="Proteomes" id="UP000478052"/>
    </source>
</evidence>
<keyword evidence="1" id="KW-1133">Transmembrane helix</keyword>
<dbReference type="AlphaFoldDB" id="A0A6G0YXL8"/>
<protein>
    <submittedName>
        <fullName evidence="2">Uncharacterized protein</fullName>
    </submittedName>
</protein>
<name>A0A6G0YXL8_APHCR</name>
<keyword evidence="1" id="KW-0472">Membrane</keyword>
<reference evidence="2 3" key="1">
    <citation type="submission" date="2019-08" db="EMBL/GenBank/DDBJ databases">
        <title>Whole genome of Aphis craccivora.</title>
        <authorList>
            <person name="Voronova N.V."/>
            <person name="Shulinski R.S."/>
            <person name="Bandarenka Y.V."/>
            <person name="Zhorov D.G."/>
            <person name="Warner D."/>
        </authorList>
    </citation>
    <scope>NUCLEOTIDE SEQUENCE [LARGE SCALE GENOMIC DNA]</scope>
    <source>
        <strain evidence="2">180601</strain>
        <tissue evidence="2">Whole Body</tissue>
    </source>
</reference>